<evidence type="ECO:0000313" key="3">
    <source>
        <dbReference type="Proteomes" id="UP000595140"/>
    </source>
</evidence>
<sequence>MEAEEFIQSSSFQRANVRPSVHPLANPGPTYETGSSSSQACRKRVRNSTPPQGSRESADVAIGTAGDKPPTTQDTTFADLPYPYARESHLFTGYTAWGGRDFQHRLFEMDQFRKDHPDVLESPAWPFMLEEYTRMDVEDMKLAREVSVWQCLERERLIREEGALHRRQAEEELERRWCQESEEASRKATEEAEQRWRLHFEEVERQLCRQVEELNLALTKERRSAYSSLEEALHSLETKRFTYEGHMARIEAERISKNGRGFYMAGCRGSRDREEEQIRNFICNSGENPSLKDGIKLEAFIIIVRERDDGAVEITTEIEPSSKKKKQTTPLFVVLLREAELYRYMEFDVGDSESQIWRF</sequence>
<proteinExistence type="predicted"/>
<name>A0A484LS37_9ASTE</name>
<dbReference type="AlphaFoldDB" id="A0A484LS37"/>
<dbReference type="Proteomes" id="UP000595140">
    <property type="component" value="Unassembled WGS sequence"/>
</dbReference>
<gene>
    <name evidence="2" type="ORF">CCAM_LOCUS21148</name>
</gene>
<protein>
    <submittedName>
        <fullName evidence="2">Uncharacterized protein</fullName>
    </submittedName>
</protein>
<organism evidence="2 3">
    <name type="scientific">Cuscuta campestris</name>
    <dbReference type="NCBI Taxonomy" id="132261"/>
    <lineage>
        <taxon>Eukaryota</taxon>
        <taxon>Viridiplantae</taxon>
        <taxon>Streptophyta</taxon>
        <taxon>Embryophyta</taxon>
        <taxon>Tracheophyta</taxon>
        <taxon>Spermatophyta</taxon>
        <taxon>Magnoliopsida</taxon>
        <taxon>eudicotyledons</taxon>
        <taxon>Gunneridae</taxon>
        <taxon>Pentapetalae</taxon>
        <taxon>asterids</taxon>
        <taxon>lamiids</taxon>
        <taxon>Solanales</taxon>
        <taxon>Convolvulaceae</taxon>
        <taxon>Cuscuteae</taxon>
        <taxon>Cuscuta</taxon>
        <taxon>Cuscuta subgen. Grammica</taxon>
        <taxon>Cuscuta sect. Cleistogrammica</taxon>
    </lineage>
</organism>
<evidence type="ECO:0000313" key="2">
    <source>
        <dbReference type="EMBL" id="VFQ79372.1"/>
    </source>
</evidence>
<keyword evidence="3" id="KW-1185">Reference proteome</keyword>
<dbReference type="EMBL" id="OOIL02001936">
    <property type="protein sequence ID" value="VFQ79372.1"/>
    <property type="molecule type" value="Genomic_DNA"/>
</dbReference>
<reference evidence="2 3" key="1">
    <citation type="submission" date="2018-04" db="EMBL/GenBank/DDBJ databases">
        <authorList>
            <person name="Vogel A."/>
        </authorList>
    </citation>
    <scope>NUCLEOTIDE SEQUENCE [LARGE SCALE GENOMIC DNA]</scope>
</reference>
<feature type="region of interest" description="Disordered" evidence="1">
    <location>
        <begin position="1"/>
        <end position="74"/>
    </location>
</feature>
<accession>A0A484LS37</accession>
<evidence type="ECO:0000256" key="1">
    <source>
        <dbReference type="SAM" id="MobiDB-lite"/>
    </source>
</evidence>